<dbReference type="STRING" id="1330018.A0A167IX47"/>
<dbReference type="GO" id="GO:0005739">
    <property type="term" value="C:mitochondrion"/>
    <property type="evidence" value="ECO:0007669"/>
    <property type="project" value="TreeGrafter"/>
</dbReference>
<dbReference type="InterPro" id="IPR006353">
    <property type="entry name" value="HAD-SF_hydro_IIA_CECR5"/>
</dbReference>
<evidence type="ECO:0000313" key="1">
    <source>
        <dbReference type="EMBL" id="KZO93046.1"/>
    </source>
</evidence>
<evidence type="ECO:0000313" key="2">
    <source>
        <dbReference type="Proteomes" id="UP000076738"/>
    </source>
</evidence>
<dbReference type="Pfam" id="PF13242">
    <property type="entry name" value="Hydrolase_like"/>
    <property type="match status" value="1"/>
</dbReference>
<sequence length="367" mass="40949">MYLLRTRSASIAHFARFSRALQTEAAAKSPFAFCFDIDGVLLHGHQAIPCAKKALRMVEGENSRGLKIPYILLTNGGGKTESERASELTSVLGVEITEHNLIQAHTILKTAAPRYGDEPVLVLGGEVDKCRKIAEGYGYKHAYLPIDYLAADPRIWPFYKLTEEERAAVKPNPPHPKLVLVFHDPRNWALEIQLLCDLLVHPNEPPPKLVFCNPDILWRSDFPAPRFGQGAFKAALSAVYHTRTSKSLDHVQLGKPTGTTYKFAEGLLMQRAGIQAGKEMPRVYMVGDNPESDIAGANAYGWDSILVGTGVYDSNEGPPTYFPSRMLNNVEQAVEWVIDREFAPLGEKLRARKKWDGKLLKVDDLWQ</sequence>
<dbReference type="Proteomes" id="UP000076738">
    <property type="component" value="Unassembled WGS sequence"/>
</dbReference>
<dbReference type="AlphaFoldDB" id="A0A167IX47"/>
<dbReference type="SUPFAM" id="SSF56784">
    <property type="entry name" value="HAD-like"/>
    <property type="match status" value="1"/>
</dbReference>
<dbReference type="PANTHER" id="PTHR14269:SF4">
    <property type="entry name" value="CAT EYE SYNDROME CRITICAL REGION PROTEIN 5"/>
    <property type="match status" value="1"/>
</dbReference>
<keyword evidence="1" id="KW-0378">Hydrolase</keyword>
<dbReference type="OrthoDB" id="10251048at2759"/>
<dbReference type="InterPro" id="IPR036412">
    <property type="entry name" value="HAD-like_sf"/>
</dbReference>
<dbReference type="Pfam" id="PF13344">
    <property type="entry name" value="Hydrolase_6"/>
    <property type="match status" value="1"/>
</dbReference>
<dbReference type="Gene3D" id="3.40.50.1000">
    <property type="entry name" value="HAD superfamily/HAD-like"/>
    <property type="match status" value="2"/>
</dbReference>
<dbReference type="NCBIfam" id="TIGR01456">
    <property type="entry name" value="CECR5"/>
    <property type="match status" value="1"/>
</dbReference>
<organism evidence="1 2">
    <name type="scientific">Calocera viscosa (strain TUFC12733)</name>
    <dbReference type="NCBI Taxonomy" id="1330018"/>
    <lineage>
        <taxon>Eukaryota</taxon>
        <taxon>Fungi</taxon>
        <taxon>Dikarya</taxon>
        <taxon>Basidiomycota</taxon>
        <taxon>Agaricomycotina</taxon>
        <taxon>Dacrymycetes</taxon>
        <taxon>Dacrymycetales</taxon>
        <taxon>Dacrymycetaceae</taxon>
        <taxon>Calocera</taxon>
    </lineage>
</organism>
<dbReference type="NCBIfam" id="TIGR01460">
    <property type="entry name" value="HAD-SF-IIA"/>
    <property type="match status" value="1"/>
</dbReference>
<proteinExistence type="predicted"/>
<keyword evidence="2" id="KW-1185">Reference proteome</keyword>
<dbReference type="InterPro" id="IPR023214">
    <property type="entry name" value="HAD_sf"/>
</dbReference>
<dbReference type="PANTHER" id="PTHR14269">
    <property type="entry name" value="CDP-DIACYLGLYCEROL--GLYCEROL-3-PHOSPHATE 3-PHOSPHATIDYLTRANSFERASE-RELATED"/>
    <property type="match status" value="1"/>
</dbReference>
<gene>
    <name evidence="1" type="ORF">CALVIDRAFT_266434</name>
</gene>
<accession>A0A167IX47</accession>
<name>A0A167IX47_CALVF</name>
<dbReference type="GO" id="GO:0016787">
    <property type="term" value="F:hydrolase activity"/>
    <property type="evidence" value="ECO:0007669"/>
    <property type="project" value="UniProtKB-KW"/>
</dbReference>
<protein>
    <submittedName>
        <fullName evidence="1">HAD hydrolase</fullName>
    </submittedName>
</protein>
<reference evidence="1 2" key="1">
    <citation type="journal article" date="2016" name="Mol. Biol. Evol.">
        <title>Comparative Genomics of Early-Diverging Mushroom-Forming Fungi Provides Insights into the Origins of Lignocellulose Decay Capabilities.</title>
        <authorList>
            <person name="Nagy L.G."/>
            <person name="Riley R."/>
            <person name="Tritt A."/>
            <person name="Adam C."/>
            <person name="Daum C."/>
            <person name="Floudas D."/>
            <person name="Sun H."/>
            <person name="Yadav J.S."/>
            <person name="Pangilinan J."/>
            <person name="Larsson K.H."/>
            <person name="Matsuura K."/>
            <person name="Barry K."/>
            <person name="Labutti K."/>
            <person name="Kuo R."/>
            <person name="Ohm R.A."/>
            <person name="Bhattacharya S.S."/>
            <person name="Shirouzu T."/>
            <person name="Yoshinaga Y."/>
            <person name="Martin F.M."/>
            <person name="Grigoriev I.V."/>
            <person name="Hibbett D.S."/>
        </authorList>
    </citation>
    <scope>NUCLEOTIDE SEQUENCE [LARGE SCALE GENOMIC DNA]</scope>
    <source>
        <strain evidence="1 2">TUFC12733</strain>
    </source>
</reference>
<dbReference type="InterPro" id="IPR050324">
    <property type="entry name" value="CDP-alcohol_PTase-I"/>
</dbReference>
<dbReference type="InterPro" id="IPR006357">
    <property type="entry name" value="HAD-SF_hydro_IIA"/>
</dbReference>
<dbReference type="EMBL" id="KV417304">
    <property type="protein sequence ID" value="KZO93046.1"/>
    <property type="molecule type" value="Genomic_DNA"/>
</dbReference>
<dbReference type="GO" id="GO:0046474">
    <property type="term" value="P:glycerophospholipid biosynthetic process"/>
    <property type="evidence" value="ECO:0007669"/>
    <property type="project" value="TreeGrafter"/>
</dbReference>